<proteinExistence type="predicted"/>
<sequence length="132" mass="14050">IGIEASRGRFMNPLKVLVSGCLFATLAKGSLADGCMDGAGACAANSRMLLQHKQNVETMNGGEEHGLDMKQTNDEVQRDVQMKLQKLRKSSRAKIRGNFMLSSAGAAWVAGSFSDCIACPTGPMQVRSVACL</sequence>
<feature type="chain" id="PRO_5046889565" evidence="1">
    <location>
        <begin position="33"/>
        <end position="132"/>
    </location>
</feature>
<gene>
    <name evidence="2" type="ORF">SCF082_LOCUS14132</name>
</gene>
<keyword evidence="1" id="KW-0732">Signal</keyword>
<evidence type="ECO:0000256" key="1">
    <source>
        <dbReference type="SAM" id="SignalP"/>
    </source>
</evidence>
<evidence type="ECO:0000313" key="3">
    <source>
        <dbReference type="Proteomes" id="UP001642464"/>
    </source>
</evidence>
<keyword evidence="3" id="KW-1185">Reference proteome</keyword>
<dbReference type="EMBL" id="CAXAMM010008813">
    <property type="protein sequence ID" value="CAK9018529.1"/>
    <property type="molecule type" value="Genomic_DNA"/>
</dbReference>
<name>A0ABP0JW25_9DINO</name>
<protein>
    <submittedName>
        <fullName evidence="2">Uncharacterized protein</fullName>
    </submittedName>
</protein>
<accession>A0ABP0JW25</accession>
<evidence type="ECO:0000313" key="2">
    <source>
        <dbReference type="EMBL" id="CAK9018529.1"/>
    </source>
</evidence>
<dbReference type="Proteomes" id="UP001642464">
    <property type="component" value="Unassembled WGS sequence"/>
</dbReference>
<feature type="non-terminal residue" evidence="2">
    <location>
        <position position="1"/>
    </location>
</feature>
<reference evidence="2 3" key="1">
    <citation type="submission" date="2024-02" db="EMBL/GenBank/DDBJ databases">
        <authorList>
            <person name="Chen Y."/>
            <person name="Shah S."/>
            <person name="Dougan E. K."/>
            <person name="Thang M."/>
            <person name="Chan C."/>
        </authorList>
    </citation>
    <scope>NUCLEOTIDE SEQUENCE [LARGE SCALE GENOMIC DNA]</scope>
</reference>
<comment type="caution">
    <text evidence="2">The sequence shown here is derived from an EMBL/GenBank/DDBJ whole genome shotgun (WGS) entry which is preliminary data.</text>
</comment>
<feature type="signal peptide" evidence="1">
    <location>
        <begin position="1"/>
        <end position="32"/>
    </location>
</feature>
<organism evidence="2 3">
    <name type="scientific">Durusdinium trenchii</name>
    <dbReference type="NCBI Taxonomy" id="1381693"/>
    <lineage>
        <taxon>Eukaryota</taxon>
        <taxon>Sar</taxon>
        <taxon>Alveolata</taxon>
        <taxon>Dinophyceae</taxon>
        <taxon>Suessiales</taxon>
        <taxon>Symbiodiniaceae</taxon>
        <taxon>Durusdinium</taxon>
    </lineage>
</organism>